<evidence type="ECO:0008006" key="4">
    <source>
        <dbReference type="Google" id="ProtNLM"/>
    </source>
</evidence>
<keyword evidence="1" id="KW-1133">Transmembrane helix</keyword>
<dbReference type="AlphaFoldDB" id="A0A1F7UWP5"/>
<gene>
    <name evidence="2" type="ORF">A2936_01075</name>
</gene>
<feature type="transmembrane region" description="Helical" evidence="1">
    <location>
        <begin position="67"/>
        <end position="87"/>
    </location>
</feature>
<comment type="caution">
    <text evidence="2">The sequence shown here is derived from an EMBL/GenBank/DDBJ whole genome shotgun (WGS) entry which is preliminary data.</text>
</comment>
<proteinExistence type="predicted"/>
<feature type="transmembrane region" description="Helical" evidence="1">
    <location>
        <begin position="130"/>
        <end position="151"/>
    </location>
</feature>
<accession>A0A1F7UWP5</accession>
<feature type="transmembrane region" description="Helical" evidence="1">
    <location>
        <begin position="23"/>
        <end position="47"/>
    </location>
</feature>
<dbReference type="Proteomes" id="UP000176846">
    <property type="component" value="Unassembled WGS sequence"/>
</dbReference>
<reference evidence="2 3" key="1">
    <citation type="journal article" date="2016" name="Nat. Commun.">
        <title>Thousands of microbial genomes shed light on interconnected biogeochemical processes in an aquifer system.</title>
        <authorList>
            <person name="Anantharaman K."/>
            <person name="Brown C.T."/>
            <person name="Hug L.A."/>
            <person name="Sharon I."/>
            <person name="Castelle C.J."/>
            <person name="Probst A.J."/>
            <person name="Thomas B.C."/>
            <person name="Singh A."/>
            <person name="Wilkins M.J."/>
            <person name="Karaoz U."/>
            <person name="Brodie E.L."/>
            <person name="Williams K.H."/>
            <person name="Hubbard S.S."/>
            <person name="Banfield J.F."/>
        </authorList>
    </citation>
    <scope>NUCLEOTIDE SEQUENCE [LARGE SCALE GENOMIC DNA]</scope>
</reference>
<keyword evidence="1" id="KW-0812">Transmembrane</keyword>
<evidence type="ECO:0000256" key="1">
    <source>
        <dbReference type="SAM" id="Phobius"/>
    </source>
</evidence>
<dbReference type="EMBL" id="MGEK01000023">
    <property type="protein sequence ID" value="OGL82138.1"/>
    <property type="molecule type" value="Genomic_DNA"/>
</dbReference>
<name>A0A1F7UWP5_9BACT</name>
<sequence length="164" mass="19106">MDTLAHGLWANVIYQRQRAADRWWAIFFGVAPDLFSFGPFMISRILFGTFGVGRPEVESIPLYVSFIYNYTHSAVIFLVVFGLVALWRSGKIWWPLAAWGLHILIDIGTHTYEFFPTPFLFPLSSWKVNAINWADPTFMIVNYSLLVLAYLEIYRRRLKSKFKS</sequence>
<evidence type="ECO:0000313" key="3">
    <source>
        <dbReference type="Proteomes" id="UP000176846"/>
    </source>
</evidence>
<organism evidence="2 3">
    <name type="scientific">Candidatus Uhrbacteria bacterium RIFCSPLOWO2_01_FULL_47_25</name>
    <dbReference type="NCBI Taxonomy" id="1802402"/>
    <lineage>
        <taxon>Bacteria</taxon>
        <taxon>Candidatus Uhriibacteriota</taxon>
    </lineage>
</organism>
<protein>
    <recommendedName>
        <fullName evidence="4">Metal-dependent hydrolase</fullName>
    </recommendedName>
</protein>
<keyword evidence="1" id="KW-0472">Membrane</keyword>
<evidence type="ECO:0000313" key="2">
    <source>
        <dbReference type="EMBL" id="OGL82138.1"/>
    </source>
</evidence>
<feature type="transmembrane region" description="Helical" evidence="1">
    <location>
        <begin position="92"/>
        <end position="110"/>
    </location>
</feature>